<sequence length="100" mass="11453">MNTKEHWPMSCSSRVMTPGGVDVETSTEAFFSDLVADCETWIPTVWMNLQTMSWRPELLSQTDTDWKVSVGVQFRAGGWSYYGLRYWGLGSFEVNSRICI</sequence>
<accession>A0A8J2P948</accession>
<dbReference type="Proteomes" id="UP000708208">
    <property type="component" value="Unassembled WGS sequence"/>
</dbReference>
<reference evidence="1" key="1">
    <citation type="submission" date="2021-06" db="EMBL/GenBank/DDBJ databases">
        <authorList>
            <person name="Hodson N. C."/>
            <person name="Mongue J. A."/>
            <person name="Jaron S. K."/>
        </authorList>
    </citation>
    <scope>NUCLEOTIDE SEQUENCE</scope>
</reference>
<evidence type="ECO:0000313" key="2">
    <source>
        <dbReference type="Proteomes" id="UP000708208"/>
    </source>
</evidence>
<gene>
    <name evidence="1" type="ORF">AFUS01_LOCUS24236</name>
</gene>
<protein>
    <submittedName>
        <fullName evidence="1">Uncharacterized protein</fullName>
    </submittedName>
</protein>
<dbReference type="EMBL" id="CAJVCH010299934">
    <property type="protein sequence ID" value="CAG7785622.1"/>
    <property type="molecule type" value="Genomic_DNA"/>
</dbReference>
<name>A0A8J2P948_9HEXA</name>
<evidence type="ECO:0000313" key="1">
    <source>
        <dbReference type="EMBL" id="CAG7785622.1"/>
    </source>
</evidence>
<proteinExistence type="predicted"/>
<keyword evidence="2" id="KW-1185">Reference proteome</keyword>
<dbReference type="AlphaFoldDB" id="A0A8J2P948"/>
<comment type="caution">
    <text evidence="1">The sequence shown here is derived from an EMBL/GenBank/DDBJ whole genome shotgun (WGS) entry which is preliminary data.</text>
</comment>
<organism evidence="1 2">
    <name type="scientific">Allacma fusca</name>
    <dbReference type="NCBI Taxonomy" id="39272"/>
    <lineage>
        <taxon>Eukaryota</taxon>
        <taxon>Metazoa</taxon>
        <taxon>Ecdysozoa</taxon>
        <taxon>Arthropoda</taxon>
        <taxon>Hexapoda</taxon>
        <taxon>Collembola</taxon>
        <taxon>Symphypleona</taxon>
        <taxon>Sminthuridae</taxon>
        <taxon>Allacma</taxon>
    </lineage>
</organism>